<protein>
    <submittedName>
        <fullName evidence="3">(California timema) hypothetical protein</fullName>
    </submittedName>
</protein>
<feature type="domain" description="Tubby C-terminal" evidence="2">
    <location>
        <begin position="11"/>
        <end position="90"/>
    </location>
</feature>
<dbReference type="PANTHER" id="PTHR16517">
    <property type="entry name" value="TUBBY-RELATED"/>
    <property type="match status" value="1"/>
</dbReference>
<dbReference type="PANTHER" id="PTHR16517:SF7">
    <property type="entry name" value="PROTEIN KING TUBBY"/>
    <property type="match status" value="1"/>
</dbReference>
<dbReference type="GO" id="GO:0061512">
    <property type="term" value="P:protein localization to cilium"/>
    <property type="evidence" value="ECO:0007669"/>
    <property type="project" value="TreeGrafter"/>
</dbReference>
<dbReference type="AlphaFoldDB" id="A0A7R9J642"/>
<gene>
    <name evidence="3" type="ORF">TCMB3V08_LOCUS5943</name>
</gene>
<sequence length="138" mass="15525">MTFLGNLFACQVFLLAGRKRKKSATSNYLISTDPTDLSRGGESFVGKLRSNLLGTHFTVYDHGYSHRRGEAKEGWKRNAPRQELSAVAYAIPDHLLESMHNFAYLGSVVFSDNLVKKVANRVQKISQFCQQASRLQTQ</sequence>
<comment type="similarity">
    <text evidence="1">Belongs to the TUB family.</text>
</comment>
<proteinExistence type="inferred from homology"/>
<dbReference type="PRINTS" id="PR01573">
    <property type="entry name" value="SUPERTUBBY"/>
</dbReference>
<evidence type="ECO:0000313" key="3">
    <source>
        <dbReference type="EMBL" id="CAD7573305.1"/>
    </source>
</evidence>
<dbReference type="Pfam" id="PF01167">
    <property type="entry name" value="Tub"/>
    <property type="match status" value="1"/>
</dbReference>
<dbReference type="GO" id="GO:0005929">
    <property type="term" value="C:cilium"/>
    <property type="evidence" value="ECO:0007669"/>
    <property type="project" value="TreeGrafter"/>
</dbReference>
<dbReference type="Gene3D" id="3.20.90.10">
    <property type="entry name" value="Tubby Protein, Chain A"/>
    <property type="match status" value="1"/>
</dbReference>
<evidence type="ECO:0000259" key="2">
    <source>
        <dbReference type="Pfam" id="PF01167"/>
    </source>
</evidence>
<accession>A0A7R9J642</accession>
<dbReference type="SUPFAM" id="SSF54518">
    <property type="entry name" value="Tubby C-terminal domain-like"/>
    <property type="match status" value="1"/>
</dbReference>
<name>A0A7R9J642_TIMCA</name>
<dbReference type="EMBL" id="OE181521">
    <property type="protein sequence ID" value="CAD7573305.1"/>
    <property type="molecule type" value="Genomic_DNA"/>
</dbReference>
<dbReference type="InterPro" id="IPR025659">
    <property type="entry name" value="Tubby-like_C"/>
</dbReference>
<organism evidence="3">
    <name type="scientific">Timema californicum</name>
    <name type="common">California timema</name>
    <name type="synonym">Walking stick</name>
    <dbReference type="NCBI Taxonomy" id="61474"/>
    <lineage>
        <taxon>Eukaryota</taxon>
        <taxon>Metazoa</taxon>
        <taxon>Ecdysozoa</taxon>
        <taxon>Arthropoda</taxon>
        <taxon>Hexapoda</taxon>
        <taxon>Insecta</taxon>
        <taxon>Pterygota</taxon>
        <taxon>Neoptera</taxon>
        <taxon>Polyneoptera</taxon>
        <taxon>Phasmatodea</taxon>
        <taxon>Timematodea</taxon>
        <taxon>Timematoidea</taxon>
        <taxon>Timematidae</taxon>
        <taxon>Timema</taxon>
    </lineage>
</organism>
<reference evidence="3" key="1">
    <citation type="submission" date="2020-11" db="EMBL/GenBank/DDBJ databases">
        <authorList>
            <person name="Tran Van P."/>
        </authorList>
    </citation>
    <scope>NUCLEOTIDE SEQUENCE</scope>
</reference>
<dbReference type="InterPro" id="IPR000007">
    <property type="entry name" value="Tubby_C"/>
</dbReference>
<evidence type="ECO:0000256" key="1">
    <source>
        <dbReference type="ARBA" id="ARBA00007129"/>
    </source>
</evidence>